<gene>
    <name evidence="1" type="primary">ORF126537</name>
</gene>
<dbReference type="EMBL" id="HACG01034667">
    <property type="protein sequence ID" value="CEK81532.1"/>
    <property type="molecule type" value="Transcribed_RNA"/>
</dbReference>
<organism evidence="1">
    <name type="scientific">Arion vulgaris</name>
    <dbReference type="NCBI Taxonomy" id="1028688"/>
    <lineage>
        <taxon>Eukaryota</taxon>
        <taxon>Metazoa</taxon>
        <taxon>Spiralia</taxon>
        <taxon>Lophotrochozoa</taxon>
        <taxon>Mollusca</taxon>
        <taxon>Gastropoda</taxon>
        <taxon>Heterobranchia</taxon>
        <taxon>Euthyneura</taxon>
        <taxon>Panpulmonata</taxon>
        <taxon>Eupulmonata</taxon>
        <taxon>Stylommatophora</taxon>
        <taxon>Helicina</taxon>
        <taxon>Arionoidea</taxon>
        <taxon>Arionidae</taxon>
        <taxon>Arion</taxon>
    </lineage>
</organism>
<dbReference type="AlphaFoldDB" id="A0A0B7ALQ8"/>
<protein>
    <submittedName>
        <fullName evidence="1">Uncharacterized protein</fullName>
    </submittedName>
</protein>
<feature type="non-terminal residue" evidence="1">
    <location>
        <position position="49"/>
    </location>
</feature>
<evidence type="ECO:0000313" key="1">
    <source>
        <dbReference type="EMBL" id="CEK81532.1"/>
    </source>
</evidence>
<proteinExistence type="predicted"/>
<accession>A0A0B7ALQ8</accession>
<reference evidence="1" key="1">
    <citation type="submission" date="2014-12" db="EMBL/GenBank/DDBJ databases">
        <title>Insight into the proteome of Arion vulgaris.</title>
        <authorList>
            <person name="Aradska J."/>
            <person name="Bulat T."/>
            <person name="Smidak R."/>
            <person name="Sarate P."/>
            <person name="Gangsoo J."/>
            <person name="Sialana F."/>
            <person name="Bilban M."/>
            <person name="Lubec G."/>
        </authorList>
    </citation>
    <scope>NUCLEOTIDE SEQUENCE</scope>
    <source>
        <tissue evidence="1">Skin</tissue>
    </source>
</reference>
<sequence>MQLYQEGLEKFETNTLKNMKDINKDGFIIKTSHNRDEMSTQNAGRKLVT</sequence>
<name>A0A0B7ALQ8_9EUPU</name>